<dbReference type="InterPro" id="IPR011146">
    <property type="entry name" value="HIT-like"/>
</dbReference>
<dbReference type="Pfam" id="PF11969">
    <property type="entry name" value="DcpS_C"/>
    <property type="match status" value="1"/>
</dbReference>
<dbReference type="PROSITE" id="PS51084">
    <property type="entry name" value="HIT_2"/>
    <property type="match status" value="1"/>
</dbReference>
<dbReference type="InterPro" id="IPR036265">
    <property type="entry name" value="HIT-like_sf"/>
</dbReference>
<dbReference type="PANTHER" id="PTHR12486:SF5">
    <property type="entry name" value="ADENOSINE 5'-MONOPHOSPHORAMIDASE HINT3"/>
    <property type="match status" value="1"/>
</dbReference>
<evidence type="ECO:0000256" key="8">
    <source>
        <dbReference type="SAM" id="MobiDB-lite"/>
    </source>
</evidence>
<evidence type="ECO:0000313" key="10">
    <source>
        <dbReference type="EMBL" id="CAG5112839.1"/>
    </source>
</evidence>
<dbReference type="EMBL" id="OU015567">
    <property type="protein sequence ID" value="CAG5112839.1"/>
    <property type="molecule type" value="Genomic_DNA"/>
</dbReference>
<dbReference type="Proteomes" id="UP001158576">
    <property type="component" value="Chromosome 2"/>
</dbReference>
<evidence type="ECO:0000313" key="11">
    <source>
        <dbReference type="Proteomes" id="UP001158576"/>
    </source>
</evidence>
<dbReference type="SUPFAM" id="SSF54197">
    <property type="entry name" value="HIT-like"/>
    <property type="match status" value="1"/>
</dbReference>
<proteinExistence type="inferred from homology"/>
<evidence type="ECO:0000259" key="9">
    <source>
        <dbReference type="PROSITE" id="PS51084"/>
    </source>
</evidence>
<evidence type="ECO:0000256" key="1">
    <source>
        <dbReference type="ARBA" id="ARBA00022741"/>
    </source>
</evidence>
<reference evidence="10 11" key="1">
    <citation type="submission" date="2021-04" db="EMBL/GenBank/DDBJ databases">
        <authorList>
            <person name="Bliznina A."/>
        </authorList>
    </citation>
    <scope>NUCLEOTIDE SEQUENCE [LARGE SCALE GENOMIC DNA]</scope>
</reference>
<organism evidence="10 11">
    <name type="scientific">Oikopleura dioica</name>
    <name type="common">Tunicate</name>
    <dbReference type="NCBI Taxonomy" id="34765"/>
    <lineage>
        <taxon>Eukaryota</taxon>
        <taxon>Metazoa</taxon>
        <taxon>Chordata</taxon>
        <taxon>Tunicata</taxon>
        <taxon>Appendicularia</taxon>
        <taxon>Copelata</taxon>
        <taxon>Oikopleuridae</taxon>
        <taxon>Oikopleura</taxon>
    </lineage>
</organism>
<protein>
    <recommendedName>
        <fullName evidence="5">Adenosine 5'-monophosphoramidase HINT3</fullName>
    </recommendedName>
    <alternativeName>
        <fullName evidence="6">Histidine triad nucleotide-binding protein 3</fullName>
    </alternativeName>
</protein>
<evidence type="ECO:0000256" key="5">
    <source>
        <dbReference type="ARBA" id="ARBA00039802"/>
    </source>
</evidence>
<evidence type="ECO:0000256" key="7">
    <source>
        <dbReference type="PROSITE-ProRule" id="PRU00464"/>
    </source>
</evidence>
<evidence type="ECO:0000256" key="3">
    <source>
        <dbReference type="ARBA" id="ARBA00024472"/>
    </source>
</evidence>
<name>A0ABN7T5S7_OIKDI</name>
<keyword evidence="2" id="KW-0378">Hydrolase</keyword>
<dbReference type="Gene3D" id="3.30.428.10">
    <property type="entry name" value="HIT-like"/>
    <property type="match status" value="1"/>
</dbReference>
<dbReference type="PRINTS" id="PR00332">
    <property type="entry name" value="HISTRIAD"/>
</dbReference>
<evidence type="ECO:0000256" key="2">
    <source>
        <dbReference type="ARBA" id="ARBA00022801"/>
    </source>
</evidence>
<feature type="region of interest" description="Disordered" evidence="8">
    <location>
        <begin position="138"/>
        <end position="164"/>
    </location>
</feature>
<comment type="catalytic activity">
    <reaction evidence="3">
        <text>adenosine 5'-phosphoramidate + H2O = NH4(+) + AMP</text>
        <dbReference type="Rhea" id="RHEA:67916"/>
        <dbReference type="ChEBI" id="CHEBI:15377"/>
        <dbReference type="ChEBI" id="CHEBI:28938"/>
        <dbReference type="ChEBI" id="CHEBI:57890"/>
        <dbReference type="ChEBI" id="CHEBI:456215"/>
    </reaction>
</comment>
<feature type="short sequence motif" description="Histidine triad motif" evidence="7">
    <location>
        <begin position="92"/>
        <end position="96"/>
    </location>
</feature>
<keyword evidence="11" id="KW-1185">Reference proteome</keyword>
<accession>A0ABN7T5S7</accession>
<feature type="compositionally biased region" description="Pro residues" evidence="8">
    <location>
        <begin position="150"/>
        <end position="164"/>
    </location>
</feature>
<comment type="similarity">
    <text evidence="4">Belongs to the HINT family.</text>
</comment>
<evidence type="ECO:0000256" key="6">
    <source>
        <dbReference type="ARBA" id="ARBA00042361"/>
    </source>
</evidence>
<dbReference type="PANTHER" id="PTHR12486">
    <property type="entry name" value="APRATAXIN-RELATED"/>
    <property type="match status" value="1"/>
</dbReference>
<evidence type="ECO:0000256" key="4">
    <source>
        <dbReference type="ARBA" id="ARBA00025764"/>
    </source>
</evidence>
<keyword evidence="1" id="KW-0547">Nucleotide-binding</keyword>
<feature type="domain" description="HIT" evidence="9">
    <location>
        <begin position="6"/>
        <end position="107"/>
    </location>
</feature>
<dbReference type="InterPro" id="IPR001310">
    <property type="entry name" value="Histidine_triad_HIT"/>
</dbReference>
<sequence>MKKGCTFCSIINEPEIQKVYEDDTNVIIEDIRPAADLHLLVLPREHIRDITTVDDAKTLDSLLLTAKAHLADFEKMEKHVGFHQPPFNSQYHLHMHIVSGKMNAKQRKRILNPGWTDIEKAYELIDFLDLSSKARAPASMNLPNPSELNIPPPPSKCSSPPPSS</sequence>
<gene>
    <name evidence="10" type="ORF">OKIOD_LOCUS15775</name>
</gene>